<evidence type="ECO:0000259" key="3">
    <source>
        <dbReference type="Pfam" id="PF07589"/>
    </source>
</evidence>
<evidence type="ECO:0000256" key="1">
    <source>
        <dbReference type="SAM" id="SignalP"/>
    </source>
</evidence>
<feature type="signal peptide" evidence="1">
    <location>
        <begin position="1"/>
        <end position="40"/>
    </location>
</feature>
<dbReference type="EMBL" id="CP033019">
    <property type="protein sequence ID" value="AYM79382.1"/>
    <property type="molecule type" value="Genomic_DNA"/>
</dbReference>
<sequence>MSFKKSNYLLTKQREPMKTPATLLKIAALATLVTAGAANAATELVVNGSFENNVIASAWAPLSSVTGWTSSASGNSAFEIQKGATQGGQGGFNPVAASGTQYLELNTDRLTSVSQAIATTAGSTYALSFAYSGRPDTAGGANSLMNVYWGSTLLTPTALIGNTSGVWQTYSQNVTALGSSSLLRFESIGPVSAPTYGSYLDNVSVTAAVPEPETYAMMLLGLGLLGFMARRKTAA</sequence>
<dbReference type="AlphaFoldDB" id="A0A3G2EHM2"/>
<dbReference type="InterPro" id="IPR008979">
    <property type="entry name" value="Galactose-bd-like_sf"/>
</dbReference>
<evidence type="ECO:0000259" key="2">
    <source>
        <dbReference type="Pfam" id="PF04862"/>
    </source>
</evidence>
<dbReference type="InterPro" id="IPR006946">
    <property type="entry name" value="DGR2-like_dom"/>
</dbReference>
<dbReference type="Gene3D" id="2.60.120.260">
    <property type="entry name" value="Galactose-binding domain-like"/>
    <property type="match status" value="1"/>
</dbReference>
<feature type="chain" id="PRO_5018285777" evidence="1">
    <location>
        <begin position="41"/>
        <end position="235"/>
    </location>
</feature>
<gene>
    <name evidence="4" type="ORF">D9M09_03600</name>
</gene>
<dbReference type="InterPro" id="IPR013424">
    <property type="entry name" value="Ice-binding_C"/>
</dbReference>
<dbReference type="Pfam" id="PF07589">
    <property type="entry name" value="PEP-CTERM"/>
    <property type="match status" value="1"/>
</dbReference>
<keyword evidence="5" id="KW-1185">Reference proteome</keyword>
<dbReference type="NCBIfam" id="TIGR02595">
    <property type="entry name" value="PEP_CTERM"/>
    <property type="match status" value="1"/>
</dbReference>
<dbReference type="SUPFAM" id="SSF49785">
    <property type="entry name" value="Galactose-binding domain-like"/>
    <property type="match status" value="1"/>
</dbReference>
<name>A0A3G2EHM2_9BURK</name>
<protein>
    <submittedName>
        <fullName evidence="4">DUF642 domain-containing protein</fullName>
    </submittedName>
</protein>
<feature type="domain" description="DUF642" evidence="2">
    <location>
        <begin position="44"/>
        <end position="205"/>
    </location>
</feature>
<organism evidence="4 5">
    <name type="scientific">Janthinobacterium agaricidamnosum</name>
    <dbReference type="NCBI Taxonomy" id="55508"/>
    <lineage>
        <taxon>Bacteria</taxon>
        <taxon>Pseudomonadati</taxon>
        <taxon>Pseudomonadota</taxon>
        <taxon>Betaproteobacteria</taxon>
        <taxon>Burkholderiales</taxon>
        <taxon>Oxalobacteraceae</taxon>
        <taxon>Janthinobacterium</taxon>
    </lineage>
</organism>
<evidence type="ECO:0000313" key="5">
    <source>
        <dbReference type="Proteomes" id="UP000279594"/>
    </source>
</evidence>
<keyword evidence="1" id="KW-0732">Signal</keyword>
<proteinExistence type="predicted"/>
<dbReference type="Proteomes" id="UP000279594">
    <property type="component" value="Chromosome"/>
</dbReference>
<reference evidence="4 5" key="1">
    <citation type="submission" date="2018-10" db="EMBL/GenBank/DDBJ databases">
        <title>Effects of UV and annual dynamics of microbial communities in freshwater RAS systems.</title>
        <authorList>
            <person name="Bekkelund A.K."/>
            <person name="Hansen B.R."/>
            <person name="Stokken H."/>
            <person name="Eriksen B.F."/>
            <person name="Kashulin N.A."/>
        </authorList>
    </citation>
    <scope>NUCLEOTIDE SEQUENCE [LARGE SCALE GENOMIC DNA]</scope>
    <source>
        <strain evidence="4 5">BHSEK</strain>
    </source>
</reference>
<evidence type="ECO:0000313" key="4">
    <source>
        <dbReference type="EMBL" id="AYM79382.1"/>
    </source>
</evidence>
<dbReference type="NCBIfam" id="NF038126">
    <property type="entry name" value="PEP_CTERM_FxDxF"/>
    <property type="match status" value="1"/>
</dbReference>
<feature type="domain" description="Ice-binding protein C-terminal" evidence="3">
    <location>
        <begin position="208"/>
        <end position="232"/>
    </location>
</feature>
<dbReference type="Pfam" id="PF04862">
    <property type="entry name" value="DUF642"/>
    <property type="match status" value="1"/>
</dbReference>
<accession>A0A3G2EHM2</accession>